<gene>
    <name evidence="8" type="primary">acrA</name>
    <name evidence="8" type="ORF">caldi_03640</name>
</gene>
<dbReference type="Proteomes" id="UP001163687">
    <property type="component" value="Chromosome"/>
</dbReference>
<dbReference type="Pfam" id="PF25989">
    <property type="entry name" value="YknX_C"/>
    <property type="match status" value="1"/>
</dbReference>
<dbReference type="FunFam" id="2.40.30.170:FF:000010">
    <property type="entry name" value="Efflux RND transporter periplasmic adaptor subunit"/>
    <property type="match status" value="1"/>
</dbReference>
<evidence type="ECO:0000259" key="5">
    <source>
        <dbReference type="Pfam" id="PF25917"/>
    </source>
</evidence>
<evidence type="ECO:0000259" key="4">
    <source>
        <dbReference type="Pfam" id="PF25876"/>
    </source>
</evidence>
<dbReference type="Gene3D" id="2.40.420.20">
    <property type="match status" value="1"/>
</dbReference>
<dbReference type="Pfam" id="PF25917">
    <property type="entry name" value="BSH_RND"/>
    <property type="match status" value="1"/>
</dbReference>
<feature type="domain" description="Multidrug resistance protein MdtA-like barrel-sandwich hybrid" evidence="5">
    <location>
        <begin position="69"/>
        <end position="205"/>
    </location>
</feature>
<feature type="chain" id="PRO_5041201793" evidence="3">
    <location>
        <begin position="25"/>
        <end position="372"/>
    </location>
</feature>
<feature type="signal peptide" evidence="3">
    <location>
        <begin position="1"/>
        <end position="24"/>
    </location>
</feature>
<dbReference type="PANTHER" id="PTHR30469:SF15">
    <property type="entry name" value="HLYD FAMILY OF SECRETION PROTEINS"/>
    <property type="match status" value="1"/>
</dbReference>
<keyword evidence="9" id="KW-1185">Reference proteome</keyword>
<dbReference type="Gene3D" id="2.40.50.100">
    <property type="match status" value="1"/>
</dbReference>
<evidence type="ECO:0000256" key="2">
    <source>
        <dbReference type="SAM" id="Coils"/>
    </source>
</evidence>
<keyword evidence="3" id="KW-0732">Signal</keyword>
<dbReference type="InterPro" id="IPR058792">
    <property type="entry name" value="Beta-barrel_RND_2"/>
</dbReference>
<dbReference type="InterPro" id="IPR058637">
    <property type="entry name" value="YknX-like_C"/>
</dbReference>
<feature type="domain" description="CusB-like beta-barrel" evidence="6">
    <location>
        <begin position="214"/>
        <end position="288"/>
    </location>
</feature>
<feature type="coiled-coil region" evidence="2">
    <location>
        <begin position="102"/>
        <end position="174"/>
    </location>
</feature>
<dbReference type="PANTHER" id="PTHR30469">
    <property type="entry name" value="MULTIDRUG RESISTANCE PROTEIN MDTA"/>
    <property type="match status" value="1"/>
</dbReference>
<evidence type="ECO:0000313" key="9">
    <source>
        <dbReference type="Proteomes" id="UP001163687"/>
    </source>
</evidence>
<feature type="domain" description="Multidrug resistance protein MdtA-like alpha-helical hairpin" evidence="4">
    <location>
        <begin position="108"/>
        <end position="176"/>
    </location>
</feature>
<dbReference type="InterPro" id="IPR006143">
    <property type="entry name" value="RND_pump_MFP"/>
</dbReference>
<name>A0AA35CIV3_9FIRM</name>
<evidence type="ECO:0000313" key="8">
    <source>
        <dbReference type="EMBL" id="BDG59274.1"/>
    </source>
</evidence>
<dbReference type="SUPFAM" id="SSF111369">
    <property type="entry name" value="HlyD-like secretion proteins"/>
    <property type="match status" value="1"/>
</dbReference>
<dbReference type="EMBL" id="AP025628">
    <property type="protein sequence ID" value="BDG59274.1"/>
    <property type="molecule type" value="Genomic_DNA"/>
</dbReference>
<evidence type="ECO:0000259" key="7">
    <source>
        <dbReference type="Pfam" id="PF25989"/>
    </source>
</evidence>
<feature type="domain" description="YknX-like C-terminal permuted SH3-like" evidence="7">
    <location>
        <begin position="294"/>
        <end position="360"/>
    </location>
</feature>
<dbReference type="Gene3D" id="2.40.30.170">
    <property type="match status" value="1"/>
</dbReference>
<proteinExistence type="inferred from homology"/>
<evidence type="ECO:0000256" key="3">
    <source>
        <dbReference type="SAM" id="SignalP"/>
    </source>
</evidence>
<dbReference type="Pfam" id="PF25876">
    <property type="entry name" value="HH_MFP_RND"/>
    <property type="match status" value="1"/>
</dbReference>
<dbReference type="GO" id="GO:0015562">
    <property type="term" value="F:efflux transmembrane transporter activity"/>
    <property type="evidence" value="ECO:0007669"/>
    <property type="project" value="TreeGrafter"/>
</dbReference>
<dbReference type="Pfam" id="PF25954">
    <property type="entry name" value="Beta-barrel_RND_2"/>
    <property type="match status" value="1"/>
</dbReference>
<sequence>MPQRQRHVRQAAVLALLGVLPALAGCSSRARGAQAAAVPPAVPVRAVPASRQEIVQTSVVTGTVTPGLQVQLSSAIPGQVAAVHVELGDRVQAGQPLVQLDDREARAQLQRAEAALAQARSAAEEAAKSRDRLEALFLAGAVSQQQIDQARAGAVQAQAALQQAAAAAEQARLAVEHTVIRAPAAGVVAERRVEPGAWVAPGVPLLTLVDVSRVHVDVQVSEQDAVRLEPGQEVTVRVPSLGATLRGTLQALSPTTTPGQKTYAARVTLENPEGRLRGGMYVEVQVATRRETGIAVPTGAVIERGGEKVVFVVENGKARERRVRTGLADADRVLVEGVAEGARVVVAGQDLLTDGTPVTVSEEAGGSGGGSP</sequence>
<dbReference type="GO" id="GO:1990281">
    <property type="term" value="C:efflux pump complex"/>
    <property type="evidence" value="ECO:0007669"/>
    <property type="project" value="TreeGrafter"/>
</dbReference>
<evidence type="ECO:0000259" key="6">
    <source>
        <dbReference type="Pfam" id="PF25954"/>
    </source>
</evidence>
<comment type="similarity">
    <text evidence="1">Belongs to the membrane fusion protein (MFP) (TC 8.A.1) family.</text>
</comment>
<protein>
    <submittedName>
        <fullName evidence="8">Hemolysin D</fullName>
    </submittedName>
</protein>
<organism evidence="8 9">
    <name type="scientific">Caldinitratiruptor microaerophilus</name>
    <dbReference type="NCBI Taxonomy" id="671077"/>
    <lineage>
        <taxon>Bacteria</taxon>
        <taxon>Bacillati</taxon>
        <taxon>Bacillota</taxon>
        <taxon>Clostridia</taxon>
        <taxon>Eubacteriales</taxon>
        <taxon>Symbiobacteriaceae</taxon>
        <taxon>Caldinitratiruptor</taxon>
    </lineage>
</organism>
<accession>A0AA35CIV3</accession>
<evidence type="ECO:0000256" key="1">
    <source>
        <dbReference type="ARBA" id="ARBA00009477"/>
    </source>
</evidence>
<dbReference type="Gene3D" id="1.10.287.470">
    <property type="entry name" value="Helix hairpin bin"/>
    <property type="match status" value="1"/>
</dbReference>
<dbReference type="InterPro" id="IPR058625">
    <property type="entry name" value="MdtA-like_BSH"/>
</dbReference>
<dbReference type="NCBIfam" id="TIGR01730">
    <property type="entry name" value="RND_mfp"/>
    <property type="match status" value="1"/>
</dbReference>
<reference evidence="8" key="1">
    <citation type="submission" date="2022-03" db="EMBL/GenBank/DDBJ databases">
        <title>Complete genome sequence of Caldinitratiruptor microaerophilus.</title>
        <authorList>
            <person name="Mukaiyama R."/>
            <person name="Nishiyama T."/>
            <person name="Ueda K."/>
        </authorList>
    </citation>
    <scope>NUCLEOTIDE SEQUENCE</scope>
    <source>
        <strain evidence="8">JCM 16183</strain>
    </source>
</reference>
<dbReference type="AlphaFoldDB" id="A0AA35CIV3"/>
<dbReference type="RefSeq" id="WP_264843396.1">
    <property type="nucleotide sequence ID" value="NZ_AP025628.1"/>
</dbReference>
<dbReference type="InterPro" id="IPR058624">
    <property type="entry name" value="MdtA-like_HH"/>
</dbReference>
<keyword evidence="2" id="KW-0175">Coiled coil</keyword>
<dbReference type="PROSITE" id="PS51257">
    <property type="entry name" value="PROKAR_LIPOPROTEIN"/>
    <property type="match status" value="1"/>
</dbReference>
<dbReference type="KEGG" id="cmic:caldi_03640"/>